<reference evidence="1 2" key="1">
    <citation type="journal article" date="2021" name="Hortic Res">
        <title>High-quality reference genome and annotation aids understanding of berry development for evergreen blueberry (Vaccinium darrowii).</title>
        <authorList>
            <person name="Yu J."/>
            <person name="Hulse-Kemp A.M."/>
            <person name="Babiker E."/>
            <person name="Staton M."/>
        </authorList>
    </citation>
    <scope>NUCLEOTIDE SEQUENCE [LARGE SCALE GENOMIC DNA]</scope>
    <source>
        <strain evidence="2">cv. NJ 8807/NJ 8810</strain>
        <tissue evidence="1">Young leaf</tissue>
    </source>
</reference>
<accession>A0ACB7YJ12</accession>
<keyword evidence="2" id="KW-1185">Reference proteome</keyword>
<comment type="caution">
    <text evidence="1">The sequence shown here is derived from an EMBL/GenBank/DDBJ whole genome shotgun (WGS) entry which is preliminary data.</text>
</comment>
<dbReference type="EMBL" id="CM037161">
    <property type="protein sequence ID" value="KAH7853475.1"/>
    <property type="molecule type" value="Genomic_DNA"/>
</dbReference>
<gene>
    <name evidence="1" type="ORF">Vadar_002880</name>
</gene>
<evidence type="ECO:0000313" key="2">
    <source>
        <dbReference type="Proteomes" id="UP000828048"/>
    </source>
</evidence>
<dbReference type="Proteomes" id="UP000828048">
    <property type="component" value="Chromosome 11"/>
</dbReference>
<organism evidence="1 2">
    <name type="scientific">Vaccinium darrowii</name>
    <dbReference type="NCBI Taxonomy" id="229202"/>
    <lineage>
        <taxon>Eukaryota</taxon>
        <taxon>Viridiplantae</taxon>
        <taxon>Streptophyta</taxon>
        <taxon>Embryophyta</taxon>
        <taxon>Tracheophyta</taxon>
        <taxon>Spermatophyta</taxon>
        <taxon>Magnoliopsida</taxon>
        <taxon>eudicotyledons</taxon>
        <taxon>Gunneridae</taxon>
        <taxon>Pentapetalae</taxon>
        <taxon>asterids</taxon>
        <taxon>Ericales</taxon>
        <taxon>Ericaceae</taxon>
        <taxon>Vaccinioideae</taxon>
        <taxon>Vaccinieae</taxon>
        <taxon>Vaccinium</taxon>
    </lineage>
</organism>
<proteinExistence type="predicted"/>
<protein>
    <submittedName>
        <fullName evidence="1">Uncharacterized protein</fullName>
    </submittedName>
</protein>
<evidence type="ECO:0000313" key="1">
    <source>
        <dbReference type="EMBL" id="KAH7853475.1"/>
    </source>
</evidence>
<sequence>MAEARGLLQLPLLQLVMKALIRSQGHDIALHNSGIAAADVVVLEGVFLEAFIVFGMKQPSHRVSGCTEYSSCMLKSLIIVCKLDCGGLAFGVASFIGLGSGLHTSVLYLGHHIPPFTIMRCNVA</sequence>
<name>A0ACB7YJ12_9ERIC</name>